<evidence type="ECO:0000313" key="4">
    <source>
        <dbReference type="Proteomes" id="UP000001426"/>
    </source>
</evidence>
<sequence>MLQSNIPPDRTQTKRRYDIIVVVPLEEELQAVMDTFSSKTNLSTATSFRHELLSTCPDITMLVVQQEGMGRTFARSAVADILAEFDAGLIICLGIAGSLTKDIGLADVCYSNTIADVLDNSSITDKKRGQLDVSLSFSHYSTPREIVTALNFCRTQPELKPAYLNWQNEQSKHAAALGLTDLKSPDEPKPITTDGIIVCAAVSKSETYNDKLRAIDRKVTAVETESGGVFQEASRHSIIALTIRGISDMANGDKAQLEQRTNGNVRKLAALNAATFLRLQLSNPYFVEAVKSRRLSHQHFESSEQNGPESNEPSLTSTIINIGQHIDEQLRELSPDFRLQQYGYRLPTPRMRQVQTISSGSRPDPTEIRDALITRSHALLRLNRHYPDNSLPWVIANDLLTSEINGKQIIPVVIDGESVTPPRSSFAAVAGYTFAHLKDHDGIQIVFIINGLPIKSKNRLKYLGLQIDQYPSAKFLFITRAETIELAETELGKIVTADTFELCGISFLEISHFVQKNFGMTGSEAEVIALRLRETFQHFNLSAHPSYFAGIPREVLSALLQANRRAELIQLAVDGFLSFVVAGDTADVALSRTTRLRYLKRLAIALNVEKHSFSQEETVAFTRSFSTEFDFGIDPLAFVNSFVDAGILHFKNDRVGFSLPFIESYVLASALASEPQTAARHFVLGPDFNMNCFDLYAEIGASDHVVCRIIEGLEETLSEWGLKADETHILLTDKVRPSMMSRPEQIEAIQKRLQRTAEDIEHGRGDTKKKQRILDVADRVKEEAADSAIFGIEDRRAYELDRVGIAVQNWVIGTLLLGAGAEHLDAEMKQMLASLLVQVSAVIAHRTTEAMLLVNFGEIKRKIFEDKPLIEAISDLDEQDEQTIKRFISGVIDVLEYSLLSTGVRRVLDQLCEGARQRVLATTVEKASVHGTIEEIIRAAWLADIESKRGKDMLVSAIKQLPPSPFLRSSLAAHFAYRVYWNHWRKEDRFALLSAAEECLKGIGVQIKKGELKRFIENSISDSSDCDSDVTRN</sequence>
<feature type="domain" description="Nucleoside phosphorylase" evidence="1">
    <location>
        <begin position="19"/>
        <end position="277"/>
    </location>
</feature>
<organism evidence="2">
    <name type="scientific">Rhodopseudomonas palustris (strain ATCC BAA-98 / CGA009)</name>
    <dbReference type="NCBI Taxonomy" id="258594"/>
    <lineage>
        <taxon>Bacteria</taxon>
        <taxon>Pseudomonadati</taxon>
        <taxon>Pseudomonadota</taxon>
        <taxon>Alphaproteobacteria</taxon>
        <taxon>Hyphomicrobiales</taxon>
        <taxon>Nitrobacteraceae</taxon>
        <taxon>Rhodopseudomonas</taxon>
    </lineage>
</organism>
<dbReference type="EMBL" id="CP116810">
    <property type="protein sequence ID" value="WCL92040.1"/>
    <property type="molecule type" value="Genomic_DNA"/>
</dbReference>
<proteinExistence type="predicted"/>
<dbReference type="GO" id="GO:0008930">
    <property type="term" value="F:methylthioadenosine nucleosidase activity"/>
    <property type="evidence" value="ECO:0007669"/>
    <property type="project" value="TreeGrafter"/>
</dbReference>
<gene>
    <name evidence="2" type="ordered locus">RPA1890</name>
    <name evidence="3" type="ORF">TX73_009740</name>
</gene>
<dbReference type="GeneID" id="66892932"/>
<dbReference type="STRING" id="258594.RPA1890"/>
<dbReference type="SUPFAM" id="SSF53167">
    <property type="entry name" value="Purine and uridine phosphorylases"/>
    <property type="match status" value="1"/>
</dbReference>
<accession>Q6N8L3</accession>
<evidence type="ECO:0000313" key="3">
    <source>
        <dbReference type="EMBL" id="WCL92040.1"/>
    </source>
</evidence>
<dbReference type="GO" id="GO:0009116">
    <property type="term" value="P:nucleoside metabolic process"/>
    <property type="evidence" value="ECO:0007669"/>
    <property type="project" value="InterPro"/>
</dbReference>
<dbReference type="GO" id="GO:0005829">
    <property type="term" value="C:cytosol"/>
    <property type="evidence" value="ECO:0007669"/>
    <property type="project" value="TreeGrafter"/>
</dbReference>
<reference evidence="2 4" key="2">
    <citation type="journal article" date="2004" name="Nat. Biotechnol.">
        <title>Complete genome sequence of the metabolically versatile photosynthetic bacterium Rhodopseudomonas palustris.</title>
        <authorList>
            <person name="Larimer F.W."/>
            <person name="Chain P."/>
            <person name="Hauser L."/>
            <person name="Lamerdin J."/>
            <person name="Malfatti S."/>
            <person name="Do L."/>
            <person name="Land M.L."/>
            <person name="Pelletier D.A."/>
            <person name="Beatty J.T."/>
            <person name="Lang A.S."/>
            <person name="Tabita F.R."/>
            <person name="Gibson J.L."/>
            <person name="Hanson T.E."/>
            <person name="Bobst C."/>
            <person name="Torres J.L."/>
            <person name="Peres C."/>
            <person name="Harrison F.H."/>
            <person name="Gibson J."/>
            <person name="Harwood C.S."/>
        </authorList>
    </citation>
    <scope>NUCLEOTIDE SEQUENCE [LARGE SCALE GENOMIC DNA]</scope>
    <source>
        <strain evidence="4">ATCC BAA-98 / CGA009</strain>
        <strain evidence="2">CGA009</strain>
    </source>
</reference>
<keyword evidence="4" id="KW-1185">Reference proteome</keyword>
<dbReference type="PANTHER" id="PTHR46832:SF1">
    <property type="entry name" value="5'-METHYLTHIOADENOSINE_S-ADENOSYLHOMOCYSTEINE NUCLEOSIDASE"/>
    <property type="match status" value="1"/>
</dbReference>
<dbReference type="RefSeq" id="WP_011157396.1">
    <property type="nucleotide sequence ID" value="NZ_CP116810.1"/>
</dbReference>
<dbReference type="GO" id="GO:0019284">
    <property type="term" value="P:L-methionine salvage from S-adenosylmethionine"/>
    <property type="evidence" value="ECO:0007669"/>
    <property type="project" value="TreeGrafter"/>
</dbReference>
<reference evidence="3" key="1">
    <citation type="submission" date="2003-07" db="EMBL/GenBank/DDBJ databases">
        <authorList>
            <consortium name="Rhodopseudomonas genome consortium"/>
            <person name="Larimer F."/>
            <person name="Harwood C."/>
        </authorList>
    </citation>
    <scope>NUCLEOTIDE SEQUENCE</scope>
    <source>
        <strain evidence="3">CGA009</strain>
    </source>
</reference>
<dbReference type="Proteomes" id="UP000001426">
    <property type="component" value="Chromosome"/>
</dbReference>
<dbReference type="InterPro" id="IPR035994">
    <property type="entry name" value="Nucleoside_phosphorylase_sf"/>
</dbReference>
<dbReference type="Pfam" id="PF01048">
    <property type="entry name" value="PNP_UDP_1"/>
    <property type="match status" value="1"/>
</dbReference>
<dbReference type="InterPro" id="IPR000845">
    <property type="entry name" value="Nucleoside_phosphorylase_d"/>
</dbReference>
<name>Q6N8L3_RHOPA</name>
<dbReference type="eggNOG" id="COG0775">
    <property type="taxonomic scope" value="Bacteria"/>
</dbReference>
<evidence type="ECO:0000313" key="2">
    <source>
        <dbReference type="EMBL" id="CAE27331.1"/>
    </source>
</evidence>
<dbReference type="AlphaFoldDB" id="Q6N8L3"/>
<dbReference type="EMBL" id="BX572599">
    <property type="protein sequence ID" value="CAE27331.1"/>
    <property type="molecule type" value="Genomic_DNA"/>
</dbReference>
<dbReference type="HOGENOM" id="CLU_293868_0_0_5"/>
<reference evidence="3" key="3">
    <citation type="submission" date="2022-12" db="EMBL/GenBank/DDBJ databases">
        <title>Complete genome sequence of Rhodopseudomonas palustris CGA0092 and corrections to the R. palustris CGA009 genome sequence.</title>
        <authorList>
            <person name="Mazny B.R."/>
            <person name="Sheff O.F."/>
            <person name="LaSarre B."/>
            <person name="McKinlay A."/>
            <person name="McKinlay J.B."/>
        </authorList>
    </citation>
    <scope>NUCLEOTIDE SEQUENCE</scope>
    <source>
        <strain evidence="3">CGA009</strain>
    </source>
</reference>
<dbReference type="KEGG" id="rpa:TX73_009740"/>
<protein>
    <recommendedName>
        <fullName evidence="1">Nucleoside phosphorylase domain-containing protein</fullName>
    </recommendedName>
</protein>
<dbReference type="PANTHER" id="PTHR46832">
    <property type="entry name" value="5'-METHYLTHIOADENOSINE/S-ADENOSYLHOMOCYSTEINE NUCLEOSIDASE"/>
    <property type="match status" value="1"/>
</dbReference>
<dbReference type="GO" id="GO:0008782">
    <property type="term" value="F:adenosylhomocysteine nucleosidase activity"/>
    <property type="evidence" value="ECO:0007669"/>
    <property type="project" value="TreeGrafter"/>
</dbReference>
<dbReference type="Gene3D" id="3.40.50.1580">
    <property type="entry name" value="Nucleoside phosphorylase domain"/>
    <property type="match status" value="1"/>
</dbReference>
<evidence type="ECO:0000259" key="1">
    <source>
        <dbReference type="Pfam" id="PF01048"/>
    </source>
</evidence>